<feature type="region of interest" description="Disordered" evidence="2">
    <location>
        <begin position="247"/>
        <end position="296"/>
    </location>
</feature>
<feature type="region of interest" description="Disordered" evidence="2">
    <location>
        <begin position="207"/>
        <end position="230"/>
    </location>
</feature>
<gene>
    <name evidence="3" type="ORF">BpHYR1_010302</name>
</gene>
<reference evidence="3 4" key="1">
    <citation type="journal article" date="2018" name="Sci. Rep.">
        <title>Genomic signatures of local adaptation to the degree of environmental predictability in rotifers.</title>
        <authorList>
            <person name="Franch-Gras L."/>
            <person name="Hahn C."/>
            <person name="Garcia-Roger E.M."/>
            <person name="Carmona M.J."/>
            <person name="Serra M."/>
            <person name="Gomez A."/>
        </authorList>
    </citation>
    <scope>NUCLEOTIDE SEQUENCE [LARGE SCALE GENOMIC DNA]</scope>
    <source>
        <strain evidence="3">HYR1</strain>
    </source>
</reference>
<keyword evidence="4" id="KW-1185">Reference proteome</keyword>
<evidence type="ECO:0000256" key="1">
    <source>
        <dbReference type="SAM" id="Coils"/>
    </source>
</evidence>
<feature type="compositionally biased region" description="Basic residues" evidence="2">
    <location>
        <begin position="284"/>
        <end position="296"/>
    </location>
</feature>
<sequence>METFFNNKFNDKFEKFLRNRNKNNDLFKDIDNYLYNDDIGRKIRFNCNKLIRYKNHMNIFEVHKEQQTRPKNLFFCEFPRPFFQESEAYVEKHNKLIEKCQDEFTKLILDELEERKNSLELKNEDLKKELFEKQNDLEFDINDLFRQAYSVEEKKLSKILIESKRKAERCKVVKYVAKIYEINGYNSTSNSNQSNYSTNDASFYKVKSSTPKQDNHVKRRYNNNYNKNTNYKKNVSFADLTMNGDDDECSFNQSRTKPASILRRNNMDKSNSNHFSNNSNPKRGNFRTRGRSRGNN</sequence>
<evidence type="ECO:0000313" key="3">
    <source>
        <dbReference type="EMBL" id="RMZ96551.1"/>
    </source>
</evidence>
<keyword evidence="1" id="KW-0175">Coiled coil</keyword>
<accession>A0A3M7PBR2</accession>
<evidence type="ECO:0000313" key="4">
    <source>
        <dbReference type="Proteomes" id="UP000276133"/>
    </source>
</evidence>
<name>A0A3M7PBR2_BRAPC</name>
<feature type="compositionally biased region" description="Low complexity" evidence="2">
    <location>
        <begin position="270"/>
        <end position="280"/>
    </location>
</feature>
<protein>
    <submittedName>
        <fullName evidence="3">Uncharacterized protein</fullName>
    </submittedName>
</protein>
<dbReference type="EMBL" id="REGN01012090">
    <property type="protein sequence ID" value="RMZ96551.1"/>
    <property type="molecule type" value="Genomic_DNA"/>
</dbReference>
<proteinExistence type="predicted"/>
<dbReference type="Proteomes" id="UP000276133">
    <property type="component" value="Unassembled WGS sequence"/>
</dbReference>
<dbReference type="OrthoDB" id="10565785at2759"/>
<evidence type="ECO:0000256" key="2">
    <source>
        <dbReference type="SAM" id="MobiDB-lite"/>
    </source>
</evidence>
<feature type="coiled-coil region" evidence="1">
    <location>
        <begin position="109"/>
        <end position="136"/>
    </location>
</feature>
<dbReference type="AlphaFoldDB" id="A0A3M7PBR2"/>
<comment type="caution">
    <text evidence="3">The sequence shown here is derived from an EMBL/GenBank/DDBJ whole genome shotgun (WGS) entry which is preliminary data.</text>
</comment>
<organism evidence="3 4">
    <name type="scientific">Brachionus plicatilis</name>
    <name type="common">Marine rotifer</name>
    <name type="synonym">Brachionus muelleri</name>
    <dbReference type="NCBI Taxonomy" id="10195"/>
    <lineage>
        <taxon>Eukaryota</taxon>
        <taxon>Metazoa</taxon>
        <taxon>Spiralia</taxon>
        <taxon>Gnathifera</taxon>
        <taxon>Rotifera</taxon>
        <taxon>Eurotatoria</taxon>
        <taxon>Monogononta</taxon>
        <taxon>Pseudotrocha</taxon>
        <taxon>Ploima</taxon>
        <taxon>Brachionidae</taxon>
        <taxon>Brachionus</taxon>
    </lineage>
</organism>